<protein>
    <submittedName>
        <fullName evidence="1">Uncharacterized protein</fullName>
    </submittedName>
</protein>
<comment type="caution">
    <text evidence="1">The sequence shown here is derived from an EMBL/GenBank/DDBJ whole genome shotgun (WGS) entry which is preliminary data.</text>
</comment>
<dbReference type="AlphaFoldDB" id="A0A179BTV8"/>
<proteinExistence type="predicted"/>
<gene>
    <name evidence="1" type="ORF">A4U53_18035</name>
</gene>
<sequence length="171" mass="17724">MRSFMRRSTDPRGAGFAVGVPIIADEPASLAFVVGADVSSTNHEWPAGVADCRQRIDDPVCSSSSEISAIFKSEPTRSAFVDDADGFEVEAGALSVDAFAFCVGAANVLARRAADDDIGKSDTIPNKSVCCECSDVVINRNSRIVLGIEGAPPVDDFASGNGAIAGAMHAK</sequence>
<organism evidence="1">
    <name type="scientific">Rhizobium leguminosarum</name>
    <dbReference type="NCBI Taxonomy" id="384"/>
    <lineage>
        <taxon>Bacteria</taxon>
        <taxon>Pseudomonadati</taxon>
        <taxon>Pseudomonadota</taxon>
        <taxon>Alphaproteobacteria</taxon>
        <taxon>Hyphomicrobiales</taxon>
        <taxon>Rhizobiaceae</taxon>
        <taxon>Rhizobium/Agrobacterium group</taxon>
        <taxon>Rhizobium</taxon>
    </lineage>
</organism>
<dbReference type="EMBL" id="LWBS01000121">
    <property type="protein sequence ID" value="OAP95122.1"/>
    <property type="molecule type" value="Genomic_DNA"/>
</dbReference>
<dbReference type="AntiFam" id="ANF00163">
    <property type="entry name" value="Shadow ORF (opposite pspPIM)"/>
</dbReference>
<accession>A0A179BTV8</accession>
<reference evidence="1" key="1">
    <citation type="submission" date="2016-04" db="EMBL/GenBank/DDBJ databases">
        <title>Fast-growing isolate from the root nodules of Vavilovia formosa.</title>
        <authorList>
            <person name="Kimeklis A."/>
            <person name="Safronova V."/>
            <person name="Belimov A."/>
            <person name="Andronov E."/>
        </authorList>
    </citation>
    <scope>NUCLEOTIDE SEQUENCE [LARGE SCALE GENOMIC DNA]</scope>
    <source>
        <strain evidence="1">Vaf-46</strain>
    </source>
</reference>
<name>A0A179BTV8_RHILE</name>
<evidence type="ECO:0000313" key="1">
    <source>
        <dbReference type="EMBL" id="OAP95122.1"/>
    </source>
</evidence>